<reference evidence="2" key="1">
    <citation type="journal article" date="2013" name="Nat. Genet.">
        <title>The draft genomes of soft-shell turtle and green sea turtle yield insights into the development and evolution of the turtle-specific body plan.</title>
        <authorList>
            <person name="Wang Z."/>
            <person name="Pascual-Anaya J."/>
            <person name="Zadissa A."/>
            <person name="Li W."/>
            <person name="Niimura Y."/>
            <person name="Huang Z."/>
            <person name="Li C."/>
            <person name="White S."/>
            <person name="Xiong Z."/>
            <person name="Fang D."/>
            <person name="Wang B."/>
            <person name="Ming Y."/>
            <person name="Chen Y."/>
            <person name="Zheng Y."/>
            <person name="Kuraku S."/>
            <person name="Pignatelli M."/>
            <person name="Herrero J."/>
            <person name="Beal K."/>
            <person name="Nozawa M."/>
            <person name="Li Q."/>
            <person name="Wang J."/>
            <person name="Zhang H."/>
            <person name="Yu L."/>
            <person name="Shigenobu S."/>
            <person name="Wang J."/>
            <person name="Liu J."/>
            <person name="Flicek P."/>
            <person name="Searle S."/>
            <person name="Wang J."/>
            <person name="Kuratani S."/>
            <person name="Yin Y."/>
            <person name="Aken B."/>
            <person name="Zhang G."/>
            <person name="Irie N."/>
        </authorList>
    </citation>
    <scope>NUCLEOTIDE SEQUENCE [LARGE SCALE GENOMIC DNA]</scope>
</reference>
<evidence type="ECO:0000313" key="2">
    <source>
        <dbReference type="Proteomes" id="UP000031443"/>
    </source>
</evidence>
<name>M7BE01_CHEMY</name>
<organism evidence="1 2">
    <name type="scientific">Chelonia mydas</name>
    <name type="common">Green sea-turtle</name>
    <name type="synonym">Chelonia agassizi</name>
    <dbReference type="NCBI Taxonomy" id="8469"/>
    <lineage>
        <taxon>Eukaryota</taxon>
        <taxon>Metazoa</taxon>
        <taxon>Chordata</taxon>
        <taxon>Craniata</taxon>
        <taxon>Vertebrata</taxon>
        <taxon>Euteleostomi</taxon>
        <taxon>Archelosauria</taxon>
        <taxon>Testudinata</taxon>
        <taxon>Testudines</taxon>
        <taxon>Cryptodira</taxon>
        <taxon>Durocryptodira</taxon>
        <taxon>Americhelydia</taxon>
        <taxon>Chelonioidea</taxon>
        <taxon>Cheloniidae</taxon>
        <taxon>Chelonia</taxon>
    </lineage>
</organism>
<sequence length="118" mass="12750">MSTLLFLSPEYEPCKLNVSFEQHTPLIGAKFTSLLKLVTQSHKPEPPPGISENKTFSSRIVTGLGGIKVGDTSSSTLGHKPVLCHSLHLSTPYTGNVVPQLQCRDGLRRSRSSGILGH</sequence>
<evidence type="ECO:0000313" key="1">
    <source>
        <dbReference type="EMBL" id="EMP30358.1"/>
    </source>
</evidence>
<protein>
    <submittedName>
        <fullName evidence="1">Uncharacterized protein</fullName>
    </submittedName>
</protein>
<dbReference type="AlphaFoldDB" id="M7BE01"/>
<gene>
    <name evidence="1" type="ORF">UY3_12519</name>
</gene>
<keyword evidence="2" id="KW-1185">Reference proteome</keyword>
<dbReference type="EMBL" id="KB550018">
    <property type="protein sequence ID" value="EMP30358.1"/>
    <property type="molecule type" value="Genomic_DNA"/>
</dbReference>
<proteinExistence type="predicted"/>
<dbReference type="Proteomes" id="UP000031443">
    <property type="component" value="Unassembled WGS sequence"/>
</dbReference>
<accession>M7BE01</accession>